<dbReference type="Pfam" id="PF06477">
    <property type="entry name" value="DUF1091"/>
    <property type="match status" value="1"/>
</dbReference>
<sequence>MMNKIIRKALLSLIALQGLFRICQCMTGQDYVVTNDQLIPLEVEGMAIDFSHLETIGRQHLVNGSLIILDDLDDDNFGFTVEMYTSPNGDGDYKKMAMDVPRTQVCEGFKKFYKEFVQPSFTYGENSNIPYIGDDGLCPIPAGEYYFKEIEFNTDAWPNQMPRGTLKVVVTFFKGDDVVGGLTALLKIEDDTR</sequence>
<keyword evidence="3" id="KW-1185">Reference proteome</keyword>
<evidence type="ECO:0000256" key="1">
    <source>
        <dbReference type="SAM" id="SignalP"/>
    </source>
</evidence>
<name>A0A0L0CGB3_LUCCU</name>
<dbReference type="PANTHER" id="PTHR21112:SF0">
    <property type="entry name" value="CHEMOSENSORY PROTEIN A 29A-RELATED"/>
    <property type="match status" value="1"/>
</dbReference>
<keyword evidence="1" id="KW-0732">Signal</keyword>
<comment type="caution">
    <text evidence="2">The sequence shown here is derived from an EMBL/GenBank/DDBJ whole genome shotgun (WGS) entry which is preliminary data.</text>
</comment>
<dbReference type="OrthoDB" id="7925769at2759"/>
<dbReference type="Proteomes" id="UP000037069">
    <property type="component" value="Unassembled WGS sequence"/>
</dbReference>
<feature type="chain" id="PRO_5005536359" description="MD-2-related lipid-recognition domain-containing protein" evidence="1">
    <location>
        <begin position="26"/>
        <end position="193"/>
    </location>
</feature>
<evidence type="ECO:0000313" key="2">
    <source>
        <dbReference type="EMBL" id="KNC30529.1"/>
    </source>
</evidence>
<feature type="signal peptide" evidence="1">
    <location>
        <begin position="1"/>
        <end position="25"/>
    </location>
</feature>
<reference evidence="2 3" key="1">
    <citation type="journal article" date="2015" name="Nat. Commun.">
        <title>Lucilia cuprina genome unlocks parasitic fly biology to underpin future interventions.</title>
        <authorList>
            <person name="Anstead C.A."/>
            <person name="Korhonen P.K."/>
            <person name="Young N.D."/>
            <person name="Hall R.S."/>
            <person name="Jex A.R."/>
            <person name="Murali S.C."/>
            <person name="Hughes D.S."/>
            <person name="Lee S.F."/>
            <person name="Perry T."/>
            <person name="Stroehlein A.J."/>
            <person name="Ansell B.R."/>
            <person name="Breugelmans B."/>
            <person name="Hofmann A."/>
            <person name="Qu J."/>
            <person name="Dugan S."/>
            <person name="Lee S.L."/>
            <person name="Chao H."/>
            <person name="Dinh H."/>
            <person name="Han Y."/>
            <person name="Doddapaneni H.V."/>
            <person name="Worley K.C."/>
            <person name="Muzny D.M."/>
            <person name="Ioannidis P."/>
            <person name="Waterhouse R.M."/>
            <person name="Zdobnov E.M."/>
            <person name="James P.J."/>
            <person name="Bagnall N.H."/>
            <person name="Kotze A.C."/>
            <person name="Gibbs R.A."/>
            <person name="Richards S."/>
            <person name="Batterham P."/>
            <person name="Gasser R.B."/>
        </authorList>
    </citation>
    <scope>NUCLEOTIDE SEQUENCE [LARGE SCALE GENOMIC DNA]</scope>
    <source>
        <strain evidence="2 3">LS</strain>
        <tissue evidence="2">Full body</tissue>
    </source>
</reference>
<dbReference type="AlphaFoldDB" id="A0A0L0CGB3"/>
<dbReference type="PANTHER" id="PTHR21112">
    <property type="entry name" value="CHEMOSENSORY PROTEIN A 29A-RELATED"/>
    <property type="match status" value="1"/>
</dbReference>
<organism evidence="2 3">
    <name type="scientific">Lucilia cuprina</name>
    <name type="common">Green bottle fly</name>
    <name type="synonym">Australian sheep blowfly</name>
    <dbReference type="NCBI Taxonomy" id="7375"/>
    <lineage>
        <taxon>Eukaryota</taxon>
        <taxon>Metazoa</taxon>
        <taxon>Ecdysozoa</taxon>
        <taxon>Arthropoda</taxon>
        <taxon>Hexapoda</taxon>
        <taxon>Insecta</taxon>
        <taxon>Pterygota</taxon>
        <taxon>Neoptera</taxon>
        <taxon>Endopterygota</taxon>
        <taxon>Diptera</taxon>
        <taxon>Brachycera</taxon>
        <taxon>Muscomorpha</taxon>
        <taxon>Oestroidea</taxon>
        <taxon>Calliphoridae</taxon>
        <taxon>Luciliinae</taxon>
        <taxon>Lucilia</taxon>
    </lineage>
</organism>
<proteinExistence type="predicted"/>
<dbReference type="EMBL" id="JRES01000505">
    <property type="protein sequence ID" value="KNC30529.1"/>
    <property type="molecule type" value="Genomic_DNA"/>
</dbReference>
<evidence type="ECO:0000313" key="3">
    <source>
        <dbReference type="Proteomes" id="UP000037069"/>
    </source>
</evidence>
<dbReference type="InterPro" id="IPR010512">
    <property type="entry name" value="DUF1091"/>
</dbReference>
<gene>
    <name evidence="2" type="ORF">FF38_02288</name>
</gene>
<dbReference type="OMA" id="LFNTQDW"/>
<protein>
    <recommendedName>
        <fullName evidence="4">MD-2-related lipid-recognition domain-containing protein</fullName>
    </recommendedName>
</protein>
<evidence type="ECO:0008006" key="4">
    <source>
        <dbReference type="Google" id="ProtNLM"/>
    </source>
</evidence>
<accession>A0A0L0CGB3</accession>